<organism evidence="2">
    <name type="scientific">Ixodes ricinus</name>
    <name type="common">Common tick</name>
    <name type="synonym">Acarus ricinus</name>
    <dbReference type="NCBI Taxonomy" id="34613"/>
    <lineage>
        <taxon>Eukaryota</taxon>
        <taxon>Metazoa</taxon>
        <taxon>Ecdysozoa</taxon>
        <taxon>Arthropoda</taxon>
        <taxon>Chelicerata</taxon>
        <taxon>Arachnida</taxon>
        <taxon>Acari</taxon>
        <taxon>Parasitiformes</taxon>
        <taxon>Ixodida</taxon>
        <taxon>Ixodoidea</taxon>
        <taxon>Ixodidae</taxon>
        <taxon>Ixodinae</taxon>
        <taxon>Ixodes</taxon>
    </lineage>
</organism>
<reference evidence="2" key="1">
    <citation type="journal article" date="2018" name="PLoS Negl. Trop. Dis.">
        <title>Sialome diversity of ticks revealed by RNAseq of single tick salivary glands.</title>
        <authorList>
            <person name="Perner J."/>
            <person name="Kropackova S."/>
            <person name="Kopacek P."/>
            <person name="Ribeiro J.M."/>
        </authorList>
    </citation>
    <scope>NUCLEOTIDE SEQUENCE</scope>
    <source>
        <strain evidence="2">Siblings of single egg batch collected in Ceske Budejovice</strain>
        <tissue evidence="2">Salivary glands</tissue>
    </source>
</reference>
<protein>
    <submittedName>
        <fullName evidence="2">Uncharacterized protein</fullName>
    </submittedName>
</protein>
<dbReference type="AlphaFoldDB" id="A0A147BS91"/>
<evidence type="ECO:0000313" key="2">
    <source>
        <dbReference type="EMBL" id="JAR93629.1"/>
    </source>
</evidence>
<dbReference type="EMBL" id="GEGO01001775">
    <property type="protein sequence ID" value="JAR93629.1"/>
    <property type="molecule type" value="Transcribed_RNA"/>
</dbReference>
<keyword evidence="1" id="KW-1133">Transmembrane helix</keyword>
<name>A0A147BS91_IXORI</name>
<keyword evidence="1" id="KW-0472">Membrane</keyword>
<evidence type="ECO:0000256" key="1">
    <source>
        <dbReference type="SAM" id="Phobius"/>
    </source>
</evidence>
<feature type="transmembrane region" description="Helical" evidence="1">
    <location>
        <begin position="37"/>
        <end position="54"/>
    </location>
</feature>
<keyword evidence="1" id="KW-0812">Transmembrane</keyword>
<accession>A0A147BS91</accession>
<proteinExistence type="predicted"/>
<sequence>MEKIKLRQKCAITMLIIFARLPSPAKAITQGQCAAILRFFVLFVFVMNVIGFGADSKPTRTISAVTLHFRNFLTGSMGL</sequence>